<dbReference type="PANTHER" id="PTHR43327">
    <property type="entry name" value="STOMATIN-LIKE PROTEIN 2, MITOCHONDRIAL"/>
    <property type="match status" value="1"/>
</dbReference>
<evidence type="ECO:0000313" key="8">
    <source>
        <dbReference type="EMBL" id="SVD23144.1"/>
    </source>
</evidence>
<dbReference type="Pfam" id="PF01145">
    <property type="entry name" value="Band_7"/>
    <property type="match status" value="1"/>
</dbReference>
<feature type="non-terminal residue" evidence="8">
    <location>
        <position position="228"/>
    </location>
</feature>
<dbReference type="SUPFAM" id="SSF117892">
    <property type="entry name" value="Band 7/SPFH domain"/>
    <property type="match status" value="1"/>
</dbReference>
<feature type="transmembrane region" description="Helical" evidence="6">
    <location>
        <begin position="17"/>
        <end position="38"/>
    </location>
</feature>
<dbReference type="InterPro" id="IPR036013">
    <property type="entry name" value="Band_7/SPFH_dom_sf"/>
</dbReference>
<evidence type="ECO:0000256" key="1">
    <source>
        <dbReference type="ARBA" id="ARBA00004370"/>
    </source>
</evidence>
<evidence type="ECO:0000256" key="5">
    <source>
        <dbReference type="ARBA" id="ARBA00023136"/>
    </source>
</evidence>
<dbReference type="AlphaFoldDB" id="A0A382TM20"/>
<dbReference type="EMBL" id="UINC01137665">
    <property type="protein sequence ID" value="SVD23144.1"/>
    <property type="molecule type" value="Genomic_DNA"/>
</dbReference>
<dbReference type="InterPro" id="IPR050710">
    <property type="entry name" value="Band7/mec-2_domain"/>
</dbReference>
<evidence type="ECO:0000256" key="3">
    <source>
        <dbReference type="ARBA" id="ARBA00022692"/>
    </source>
</evidence>
<keyword evidence="4 6" id="KW-1133">Transmembrane helix</keyword>
<evidence type="ECO:0000256" key="4">
    <source>
        <dbReference type="ARBA" id="ARBA00022989"/>
    </source>
</evidence>
<dbReference type="CDD" id="cd03404">
    <property type="entry name" value="SPFH_HflK"/>
    <property type="match status" value="1"/>
</dbReference>
<feature type="domain" description="Band 7" evidence="7">
    <location>
        <begin position="33"/>
        <end position="217"/>
    </location>
</feature>
<comment type="subcellular location">
    <subcellularLocation>
        <location evidence="1">Membrane</location>
    </subcellularLocation>
</comment>
<dbReference type="Gene3D" id="3.30.479.30">
    <property type="entry name" value="Band 7 domain"/>
    <property type="match status" value="1"/>
</dbReference>
<dbReference type="NCBIfam" id="TIGR01933">
    <property type="entry name" value="hflK"/>
    <property type="match status" value="1"/>
</dbReference>
<comment type="similarity">
    <text evidence="2">Belongs to the band 7/mec-2 family. HflK subfamily.</text>
</comment>
<reference evidence="8" key="1">
    <citation type="submission" date="2018-05" db="EMBL/GenBank/DDBJ databases">
        <authorList>
            <person name="Lanie J.A."/>
            <person name="Ng W.-L."/>
            <person name="Kazmierczak K.M."/>
            <person name="Andrzejewski T.M."/>
            <person name="Davidsen T.M."/>
            <person name="Wayne K.J."/>
            <person name="Tettelin H."/>
            <person name="Glass J.I."/>
            <person name="Rusch D."/>
            <person name="Podicherti R."/>
            <person name="Tsui H.-C.T."/>
            <person name="Winkler M.E."/>
        </authorList>
    </citation>
    <scope>NUCLEOTIDE SEQUENCE</scope>
</reference>
<gene>
    <name evidence="8" type="ORF">METZ01_LOCUS375998</name>
</gene>
<accession>A0A382TM20</accession>
<evidence type="ECO:0000259" key="7">
    <source>
        <dbReference type="SMART" id="SM00244"/>
    </source>
</evidence>
<dbReference type="InterPro" id="IPR001107">
    <property type="entry name" value="Band_7"/>
</dbReference>
<dbReference type="PANTHER" id="PTHR43327:SF2">
    <property type="entry name" value="MODULATOR OF FTSH PROTEASE HFLK"/>
    <property type="match status" value="1"/>
</dbReference>
<dbReference type="SMART" id="SM00244">
    <property type="entry name" value="PHB"/>
    <property type="match status" value="1"/>
</dbReference>
<protein>
    <recommendedName>
        <fullName evidence="7">Band 7 domain-containing protein</fullName>
    </recommendedName>
</protein>
<proteinExistence type="inferred from homology"/>
<keyword evidence="5 6" id="KW-0472">Membrane</keyword>
<evidence type="ECO:0000256" key="2">
    <source>
        <dbReference type="ARBA" id="ARBA00006971"/>
    </source>
</evidence>
<keyword evidence="3 6" id="KW-0812">Transmembrane</keyword>
<dbReference type="InterPro" id="IPR010201">
    <property type="entry name" value="HflK"/>
</dbReference>
<organism evidence="8">
    <name type="scientific">marine metagenome</name>
    <dbReference type="NCBI Taxonomy" id="408172"/>
    <lineage>
        <taxon>unclassified sequences</taxon>
        <taxon>metagenomes</taxon>
        <taxon>ecological metagenomes</taxon>
    </lineage>
</organism>
<name>A0A382TM20_9ZZZZ</name>
<evidence type="ECO:0000256" key="6">
    <source>
        <dbReference type="SAM" id="Phobius"/>
    </source>
</evidence>
<dbReference type="GO" id="GO:0016020">
    <property type="term" value="C:membrane"/>
    <property type="evidence" value="ECO:0007669"/>
    <property type="project" value="UniProtKB-SubCell"/>
</dbReference>
<sequence length="228" mass="25908">MDQNIEIDLSKYLRLDFILWGVLGIAVLVGAFTSFYTVPANSNGVVLRFGQYSKTVSPGLKFKIPFGVDDVYVLPVERQLKQEFGFATEEGATNTSQFSDYPEERHHERSMVTGDLNTAVVEWVVQYRISDPKLFLFEVQNPEDTLRNVSEAVMRTMVGDRTVDEVITIGRQEIEVKARDMLAESVKDYQLGIQIELIQLLNVKPPPLVEASFNEVNQAKQEKKQMIN</sequence>